<dbReference type="PANTHER" id="PTHR43060">
    <property type="entry name" value="3-HYDROXYISOBUTYRATE DEHYDROGENASE-LIKE 1, MITOCHONDRIAL-RELATED"/>
    <property type="match status" value="1"/>
</dbReference>
<dbReference type="Proteomes" id="UP000680304">
    <property type="component" value="Unassembled WGS sequence"/>
</dbReference>
<name>A0ABQ4NCX7_9BACL</name>
<evidence type="ECO:0000256" key="1">
    <source>
        <dbReference type="ARBA" id="ARBA00009080"/>
    </source>
</evidence>
<keyword evidence="3" id="KW-0520">NAD</keyword>
<keyword evidence="7" id="KW-1185">Reference proteome</keyword>
<evidence type="ECO:0000313" key="6">
    <source>
        <dbReference type="EMBL" id="GIQ66088.1"/>
    </source>
</evidence>
<keyword evidence="2" id="KW-0560">Oxidoreductase</keyword>
<sequence>MQHIGFIGLGTMGAPMAANLLRKGYAVTVWNRTAAKADELVRLGARKAATPAEAARAADAVITMISNDAAIAEVYDGDNGVLAGVREGAVIFDSSTISPELARRLAADARTRGAAFFDAPVTGSKPAAEDGTLVFMVGGDEATLRKHESILLAMGRKVLYMGESGSGAVAKLAHNAIVGINTVALVEGLAIAASGGINAAQFIELVQSGGAGSKMADLKGPKLLAEDYSVQFSLGLMLKDLRLASSLSDSLNVPTPMLEAAKSVMQTGQALGLGDLDLSAIAKSYEQWTGRKLNGGGGDK</sequence>
<dbReference type="Gene3D" id="3.40.50.720">
    <property type="entry name" value="NAD(P)-binding Rossmann-like Domain"/>
    <property type="match status" value="1"/>
</dbReference>
<comment type="similarity">
    <text evidence="1">Belongs to the HIBADH-related family.</text>
</comment>
<dbReference type="InterPro" id="IPR015815">
    <property type="entry name" value="HIBADH-related"/>
</dbReference>
<dbReference type="PANTHER" id="PTHR43060:SF15">
    <property type="entry name" value="3-HYDROXYISOBUTYRATE DEHYDROGENASE-LIKE 1, MITOCHONDRIAL-RELATED"/>
    <property type="match status" value="1"/>
</dbReference>
<dbReference type="InterPro" id="IPR029154">
    <property type="entry name" value="HIBADH-like_NADP-bd"/>
</dbReference>
<dbReference type="InterPro" id="IPR002204">
    <property type="entry name" value="3-OH-isobutyrate_DH-rel_CS"/>
</dbReference>
<proteinExistence type="inferred from homology"/>
<dbReference type="SUPFAM" id="SSF48179">
    <property type="entry name" value="6-phosphogluconate dehydrogenase C-terminal domain-like"/>
    <property type="match status" value="1"/>
</dbReference>
<evidence type="ECO:0000259" key="5">
    <source>
        <dbReference type="Pfam" id="PF14833"/>
    </source>
</evidence>
<organism evidence="6 7">
    <name type="scientific">Paenibacillus cisolokensis</name>
    <dbReference type="NCBI Taxonomy" id="1658519"/>
    <lineage>
        <taxon>Bacteria</taxon>
        <taxon>Bacillati</taxon>
        <taxon>Bacillota</taxon>
        <taxon>Bacilli</taxon>
        <taxon>Bacillales</taxon>
        <taxon>Paenibacillaceae</taxon>
        <taxon>Paenibacillus</taxon>
    </lineage>
</organism>
<dbReference type="EMBL" id="BOVJ01000165">
    <property type="protein sequence ID" value="GIQ66088.1"/>
    <property type="molecule type" value="Genomic_DNA"/>
</dbReference>
<dbReference type="InterPro" id="IPR008927">
    <property type="entry name" value="6-PGluconate_DH-like_C_sf"/>
</dbReference>
<evidence type="ECO:0000256" key="3">
    <source>
        <dbReference type="ARBA" id="ARBA00023027"/>
    </source>
</evidence>
<comment type="caution">
    <text evidence="6">The sequence shown here is derived from an EMBL/GenBank/DDBJ whole genome shotgun (WGS) entry which is preliminary data.</text>
</comment>
<dbReference type="InterPro" id="IPR013328">
    <property type="entry name" value="6PGD_dom2"/>
</dbReference>
<dbReference type="RefSeq" id="WP_213530640.1">
    <property type="nucleotide sequence ID" value="NZ_BOVJ01000165.1"/>
</dbReference>
<dbReference type="PIRSF" id="PIRSF000103">
    <property type="entry name" value="HIBADH"/>
    <property type="match status" value="1"/>
</dbReference>
<dbReference type="Pfam" id="PF14833">
    <property type="entry name" value="NAD_binding_11"/>
    <property type="match status" value="1"/>
</dbReference>
<evidence type="ECO:0000313" key="7">
    <source>
        <dbReference type="Proteomes" id="UP000680304"/>
    </source>
</evidence>
<feature type="domain" description="3-hydroxyisobutyrate dehydrogenase-like NAD-binding" evidence="5">
    <location>
        <begin position="165"/>
        <end position="284"/>
    </location>
</feature>
<dbReference type="InterPro" id="IPR036291">
    <property type="entry name" value="NAD(P)-bd_dom_sf"/>
</dbReference>
<dbReference type="Pfam" id="PF03446">
    <property type="entry name" value="NAD_binding_2"/>
    <property type="match status" value="1"/>
</dbReference>
<feature type="domain" description="6-phosphogluconate dehydrogenase NADP-binding" evidence="4">
    <location>
        <begin position="4"/>
        <end position="162"/>
    </location>
</feature>
<protein>
    <submittedName>
        <fullName evidence="6">3-hydroxyisobutyrate dehydrogenase</fullName>
    </submittedName>
</protein>
<evidence type="ECO:0000259" key="4">
    <source>
        <dbReference type="Pfam" id="PF03446"/>
    </source>
</evidence>
<dbReference type="SUPFAM" id="SSF51735">
    <property type="entry name" value="NAD(P)-binding Rossmann-fold domains"/>
    <property type="match status" value="1"/>
</dbReference>
<evidence type="ECO:0000256" key="2">
    <source>
        <dbReference type="ARBA" id="ARBA00023002"/>
    </source>
</evidence>
<accession>A0ABQ4NCX7</accession>
<gene>
    <name evidence="6" type="primary">ghr</name>
    <name evidence="6" type="ORF">PACILC2_46560</name>
</gene>
<dbReference type="Gene3D" id="1.10.1040.10">
    <property type="entry name" value="N-(1-d-carboxylethyl)-l-norvaline Dehydrogenase, domain 2"/>
    <property type="match status" value="1"/>
</dbReference>
<reference evidence="6 7" key="1">
    <citation type="submission" date="2021-04" db="EMBL/GenBank/DDBJ databases">
        <title>Draft genome sequence of Paenibacillus cisolokensis, LC2-13A.</title>
        <authorList>
            <person name="Uke A."/>
            <person name="Chhe C."/>
            <person name="Baramee S."/>
            <person name="Kosugi A."/>
        </authorList>
    </citation>
    <scope>NUCLEOTIDE SEQUENCE [LARGE SCALE GENOMIC DNA]</scope>
    <source>
        <strain evidence="6 7">LC2-13A</strain>
    </source>
</reference>
<dbReference type="PROSITE" id="PS00895">
    <property type="entry name" value="3_HYDROXYISOBUT_DH"/>
    <property type="match status" value="1"/>
</dbReference>
<dbReference type="InterPro" id="IPR006115">
    <property type="entry name" value="6PGDH_NADP-bd"/>
</dbReference>